<evidence type="ECO:0000256" key="5">
    <source>
        <dbReference type="ARBA" id="ARBA00022807"/>
    </source>
</evidence>
<evidence type="ECO:0000256" key="3">
    <source>
        <dbReference type="ARBA" id="ARBA00022729"/>
    </source>
</evidence>
<keyword evidence="5" id="KW-0788">Thiol protease</keyword>
<dbReference type="InterPro" id="IPR013201">
    <property type="entry name" value="Prot_inhib_I29"/>
</dbReference>
<dbReference type="InterPro" id="IPR000169">
    <property type="entry name" value="Pept_cys_AS"/>
</dbReference>
<feature type="signal peptide" evidence="8">
    <location>
        <begin position="1"/>
        <end position="26"/>
    </location>
</feature>
<proteinExistence type="evidence at transcript level"/>
<evidence type="ECO:0000256" key="2">
    <source>
        <dbReference type="ARBA" id="ARBA00022670"/>
    </source>
</evidence>
<dbReference type="PROSITE" id="PS00639">
    <property type="entry name" value="THIOL_PROTEASE_HIS"/>
    <property type="match status" value="1"/>
</dbReference>
<keyword evidence="3 8" id="KW-0732">Signal</keyword>
<gene>
    <name evidence="11" type="primary">chymoIII</name>
</gene>
<dbReference type="PANTHER" id="PTHR12411">
    <property type="entry name" value="CYSTEINE PROTEASE FAMILY C1-RELATED"/>
    <property type="match status" value="1"/>
</dbReference>
<comment type="similarity">
    <text evidence="1">Belongs to the peptidase C1 family.</text>
</comment>
<reference evidence="11" key="1">
    <citation type="journal article" date="1999" name="Plant Sci.">
        <title>cDNA cloning and expression of Carica papaya prochymopapain isoforms in Escherichia coli.</title>
        <authorList>
            <person name="Taylor M.A."/>
            <person name="Al-Sheikh M."/>
            <person name="Revell D.F."/>
            <person name="Sumner I.G."/>
            <person name="Connerton I.F."/>
        </authorList>
    </citation>
    <scope>NUCLEOTIDE SEQUENCE</scope>
    <source>
        <tissue evidence="11">Leaf</tissue>
    </source>
</reference>
<dbReference type="InterPro" id="IPR025661">
    <property type="entry name" value="Pept_asp_AS"/>
</dbReference>
<accession>Q9SMI0</accession>
<dbReference type="InterPro" id="IPR000668">
    <property type="entry name" value="Peptidase_C1A_C"/>
</dbReference>
<dbReference type="CDD" id="cd02248">
    <property type="entry name" value="Peptidase_C1A"/>
    <property type="match status" value="1"/>
</dbReference>
<name>Q9SMI0_CARPA</name>
<dbReference type="PROSITE" id="PS00640">
    <property type="entry name" value="THIOL_PROTEASE_ASN"/>
    <property type="match status" value="1"/>
</dbReference>
<dbReference type="MEROPS" id="C01.002"/>
<dbReference type="AlphaFoldDB" id="Q9SMI0"/>
<dbReference type="GO" id="GO:0008234">
    <property type="term" value="F:cysteine-type peptidase activity"/>
    <property type="evidence" value="ECO:0007669"/>
    <property type="project" value="UniProtKB-KW"/>
</dbReference>
<evidence type="ECO:0000259" key="9">
    <source>
        <dbReference type="SMART" id="SM00645"/>
    </source>
</evidence>
<keyword evidence="4 11" id="KW-0378">Hydrolase</keyword>
<keyword evidence="2" id="KW-0645">Protease</keyword>
<dbReference type="InterPro" id="IPR025660">
    <property type="entry name" value="Pept_his_AS"/>
</dbReference>
<evidence type="ECO:0000256" key="4">
    <source>
        <dbReference type="ARBA" id="ARBA00022801"/>
    </source>
</evidence>
<feature type="chain" id="PRO_5018610144" evidence="8">
    <location>
        <begin position="27"/>
        <end position="361"/>
    </location>
</feature>
<dbReference type="GO" id="GO:0006508">
    <property type="term" value="P:proteolysis"/>
    <property type="evidence" value="ECO:0007669"/>
    <property type="project" value="UniProtKB-KW"/>
</dbReference>
<evidence type="ECO:0000256" key="6">
    <source>
        <dbReference type="ARBA" id="ARBA00023145"/>
    </source>
</evidence>
<protein>
    <submittedName>
        <fullName evidence="11">Chymopapain isoform III</fullName>
        <ecNumber evidence="11">3.4.22.6</ecNumber>
    </submittedName>
</protein>
<dbReference type="Pfam" id="PF00112">
    <property type="entry name" value="Peptidase_C1"/>
    <property type="match status" value="1"/>
</dbReference>
<dbReference type="SMART" id="SM00645">
    <property type="entry name" value="Pept_C1"/>
    <property type="match status" value="1"/>
</dbReference>
<evidence type="ECO:0000256" key="7">
    <source>
        <dbReference type="ARBA" id="ARBA00023157"/>
    </source>
</evidence>
<dbReference type="PRINTS" id="PR00705">
    <property type="entry name" value="PAPAIN"/>
</dbReference>
<dbReference type="Gene3D" id="3.90.70.10">
    <property type="entry name" value="Cysteine proteinases"/>
    <property type="match status" value="1"/>
</dbReference>
<evidence type="ECO:0000256" key="1">
    <source>
        <dbReference type="ARBA" id="ARBA00008455"/>
    </source>
</evidence>
<dbReference type="FunFam" id="3.90.70.10:FF:000204">
    <property type="entry name" value="Papain"/>
    <property type="match status" value="1"/>
</dbReference>
<organism evidence="11">
    <name type="scientific">Carica papaya</name>
    <name type="common">Papaya</name>
    <dbReference type="NCBI Taxonomy" id="3649"/>
    <lineage>
        <taxon>Eukaryota</taxon>
        <taxon>Viridiplantae</taxon>
        <taxon>Streptophyta</taxon>
        <taxon>Embryophyta</taxon>
        <taxon>Tracheophyta</taxon>
        <taxon>Spermatophyta</taxon>
        <taxon>Magnoliopsida</taxon>
        <taxon>eudicotyledons</taxon>
        <taxon>Gunneridae</taxon>
        <taxon>Pentapetalae</taxon>
        <taxon>rosids</taxon>
        <taxon>malvids</taxon>
        <taxon>Brassicales</taxon>
        <taxon>Caricaceae</taxon>
        <taxon>Carica</taxon>
    </lineage>
</organism>
<dbReference type="EMBL" id="AJ131996">
    <property type="protein sequence ID" value="CAB38315.1"/>
    <property type="molecule type" value="mRNA"/>
</dbReference>
<dbReference type="BRENDA" id="3.4.22.6">
    <property type="organism ID" value="1191"/>
</dbReference>
<dbReference type="InterPro" id="IPR039417">
    <property type="entry name" value="Peptidase_C1A_papain-like"/>
</dbReference>
<evidence type="ECO:0000259" key="10">
    <source>
        <dbReference type="SMART" id="SM00848"/>
    </source>
</evidence>
<dbReference type="InterPro" id="IPR013128">
    <property type="entry name" value="Peptidase_C1A"/>
</dbReference>
<feature type="domain" description="Cathepsin propeptide inhibitor" evidence="10">
    <location>
        <begin position="48"/>
        <end position="104"/>
    </location>
</feature>
<evidence type="ECO:0000256" key="8">
    <source>
        <dbReference type="SAM" id="SignalP"/>
    </source>
</evidence>
<keyword evidence="6" id="KW-0865">Zymogen</keyword>
<evidence type="ECO:0000313" key="11">
    <source>
        <dbReference type="EMBL" id="CAB38315.1"/>
    </source>
</evidence>
<dbReference type="InterPro" id="IPR038765">
    <property type="entry name" value="Papain-like_cys_pep_sf"/>
</dbReference>
<dbReference type="SMART" id="SM00848">
    <property type="entry name" value="Inhibitor_I29"/>
    <property type="match status" value="1"/>
</dbReference>
<dbReference type="SUPFAM" id="SSF54001">
    <property type="entry name" value="Cysteine proteinases"/>
    <property type="match status" value="1"/>
</dbReference>
<dbReference type="EC" id="3.4.22.6" evidence="11"/>
<keyword evidence="7" id="KW-1015">Disulfide bond</keyword>
<dbReference type="PROSITE" id="PS00139">
    <property type="entry name" value="THIOL_PROTEASE_CYS"/>
    <property type="match status" value="1"/>
</dbReference>
<sequence length="361" mass="40478">MATMSSISKIIFLATCLIIHMGLSSADFYTVGYSQDDLTSIERLIQLFDSWMLKHNKIYESIDEKIYRFEIFRDNLMYIDETNKKNNSYWLGLNGFADLSNDEFKKKYVGFVAEDFTGLEHFDNEDFTYKHVTNYPQSIDWRAKGAVTPVKNQGACGSCWAFSTIATVEGINKIVTGNLLELSEQELVDCDKHSYGCKGGYQTTSLQYVANNGVHTSKVYPCQAKQYKCRATDKPGPKVKITGYKRVPSNCETSFLGALANQPLSFLVEAGGKPFQLYKSGVFDGPCGTKLDHAVTAVGYGTSDGKNYIIIKNSWGPNWGEKGYMRLKRQSGNSQGTCGVYKSSYYPFKGFAKDLGFHTYI</sequence>
<feature type="domain" description="Peptidase C1A papain C-terminal" evidence="9">
    <location>
        <begin position="135"/>
        <end position="348"/>
    </location>
</feature>
<dbReference type="Pfam" id="PF08246">
    <property type="entry name" value="Inhibitor_I29"/>
    <property type="match status" value="1"/>
</dbReference>